<dbReference type="Proteomes" id="UP000194439">
    <property type="component" value="Unassembled WGS sequence"/>
</dbReference>
<reference evidence="2" key="1">
    <citation type="submission" date="2017-04" db="EMBL/GenBank/DDBJ databases">
        <authorList>
            <person name="Criscuolo A."/>
        </authorList>
    </citation>
    <scope>NUCLEOTIDE SEQUENCE [LARGE SCALE GENOMIC DNA]</scope>
</reference>
<accession>A0A1Y5Z800</accession>
<proteinExistence type="predicted"/>
<protein>
    <submittedName>
        <fullName evidence="1">Uncharacterized protein</fullName>
    </submittedName>
</protein>
<evidence type="ECO:0000313" key="1">
    <source>
        <dbReference type="EMBL" id="SMD81846.1"/>
    </source>
</evidence>
<dbReference type="EMBL" id="FWZD01000035">
    <property type="protein sequence ID" value="SMD81846.1"/>
    <property type="molecule type" value="Genomic_DNA"/>
</dbReference>
<evidence type="ECO:0000313" key="2">
    <source>
        <dbReference type="Proteomes" id="UP000194439"/>
    </source>
</evidence>
<organism evidence="1 2">
    <name type="scientific">Bacillus mobilis</name>
    <dbReference type="NCBI Taxonomy" id="2026190"/>
    <lineage>
        <taxon>Bacteria</taxon>
        <taxon>Bacillati</taxon>
        <taxon>Bacillota</taxon>
        <taxon>Bacilli</taxon>
        <taxon>Bacillales</taxon>
        <taxon>Bacillaceae</taxon>
        <taxon>Bacillus</taxon>
        <taxon>Bacillus cereus group</taxon>
    </lineage>
</organism>
<sequence length="32" mass="3690">MNGQIVLYMECYPPICSNKLRDFIMLKGALVE</sequence>
<gene>
    <name evidence="1" type="ORF">BACERE00185_01186</name>
</gene>
<name>A0A1Y5Z800_9BACI</name>
<dbReference type="AlphaFoldDB" id="A0A1Y5Z800"/>